<accession>A0A1L3GQV6</accession>
<dbReference type="OrthoDB" id="5294764at2"/>
<dbReference type="Proteomes" id="UP000182517">
    <property type="component" value="Chromosome"/>
</dbReference>
<dbReference type="AlphaFoldDB" id="A0A1L3GQV6"/>
<dbReference type="RefSeq" id="WP_072284350.1">
    <property type="nucleotide sequence ID" value="NZ_CP015519.1"/>
</dbReference>
<dbReference type="GO" id="GO:0015035">
    <property type="term" value="F:protein-disulfide reductase activity"/>
    <property type="evidence" value="ECO:0007669"/>
    <property type="project" value="InterPro"/>
</dbReference>
<organism evidence="1 2">
    <name type="scientific">Syntrophotalea acetylenivorans</name>
    <dbReference type="NCBI Taxonomy" id="1842532"/>
    <lineage>
        <taxon>Bacteria</taxon>
        <taxon>Pseudomonadati</taxon>
        <taxon>Thermodesulfobacteriota</taxon>
        <taxon>Desulfuromonadia</taxon>
        <taxon>Desulfuromonadales</taxon>
        <taxon>Syntrophotaleaceae</taxon>
        <taxon>Syntrophotalea</taxon>
    </lineage>
</organism>
<dbReference type="InterPro" id="IPR007263">
    <property type="entry name" value="DCC1-like"/>
</dbReference>
<evidence type="ECO:0000313" key="1">
    <source>
        <dbReference type="EMBL" id="APG28322.1"/>
    </source>
</evidence>
<gene>
    <name evidence="1" type="ORF">A7E78_10955</name>
</gene>
<dbReference type="PANTHER" id="PTHR34290">
    <property type="entry name" value="SI:CH73-390P7.2"/>
    <property type="match status" value="1"/>
</dbReference>
<sequence length="178" mass="19685">MGRSPKILFPLTVFYDGNCPVCSREIFHYRPLNRAGRLDFIDISAPSFDAAARGLDQAALMKAMHVQDAAGRLYLGVDAFRALWLGLPGLRYRCLSQLLGLPGVHLLAVLGYRVFARFRHLLPRRCRGMNNGVAILSPPSVKRREFIAIACGLGYRVEQVDGGLKAALQEPRSPLGDH</sequence>
<dbReference type="KEGG" id="pef:A7E78_10955"/>
<dbReference type="InterPro" id="IPR044691">
    <property type="entry name" value="DCC1_Trx"/>
</dbReference>
<dbReference type="EMBL" id="CP015519">
    <property type="protein sequence ID" value="APG28322.1"/>
    <property type="molecule type" value="Genomic_DNA"/>
</dbReference>
<dbReference type="PANTHER" id="PTHR34290:SF2">
    <property type="entry name" value="OS04G0668800 PROTEIN"/>
    <property type="match status" value="1"/>
</dbReference>
<evidence type="ECO:0000313" key="2">
    <source>
        <dbReference type="Proteomes" id="UP000182517"/>
    </source>
</evidence>
<proteinExistence type="predicted"/>
<protein>
    <recommendedName>
        <fullName evidence="3">DUF393 domain-containing protein</fullName>
    </recommendedName>
</protein>
<keyword evidence="2" id="KW-1185">Reference proteome</keyword>
<dbReference type="Pfam" id="PF04134">
    <property type="entry name" value="DCC1-like"/>
    <property type="match status" value="1"/>
</dbReference>
<name>A0A1L3GQV6_9BACT</name>
<evidence type="ECO:0008006" key="3">
    <source>
        <dbReference type="Google" id="ProtNLM"/>
    </source>
</evidence>
<reference evidence="1 2" key="1">
    <citation type="journal article" date="2017" name="Genome Announc.">
        <title>Complete Genome Sequences of Two Acetylene-Fermenting Pelobacter acetylenicus Strains.</title>
        <authorList>
            <person name="Sutton J.M."/>
            <person name="Baesman S.M."/>
            <person name="Fierst J.L."/>
            <person name="Poret-Peterson A.T."/>
            <person name="Oremland R.S."/>
            <person name="Dunlap D.S."/>
            <person name="Akob D.M."/>
        </authorList>
    </citation>
    <scope>NUCLEOTIDE SEQUENCE [LARGE SCALE GENOMIC DNA]</scope>
    <source>
        <strain evidence="1 2">SFB93</strain>
    </source>
</reference>
<dbReference type="STRING" id="1842532.A7E78_10955"/>